<proteinExistence type="predicted"/>
<dbReference type="Pfam" id="PF19450">
    <property type="entry name" value="DUF5988"/>
    <property type="match status" value="1"/>
</dbReference>
<sequence>MDRAPNVILEGGPTPLPDEERVRYVADPGQKIKLYRGHRYDHFEPTAQTSPHHGRELLVFQWSGSTFVAE</sequence>
<gene>
    <name evidence="1" type="ORF">RM590_32845</name>
</gene>
<accession>A0ABU2N0A1</accession>
<evidence type="ECO:0000313" key="2">
    <source>
        <dbReference type="Proteomes" id="UP001183246"/>
    </source>
</evidence>
<dbReference type="Proteomes" id="UP001183246">
    <property type="component" value="Unassembled WGS sequence"/>
</dbReference>
<organism evidence="1 2">
    <name type="scientific">Streptomyces litchfieldiae</name>
    <dbReference type="NCBI Taxonomy" id="3075543"/>
    <lineage>
        <taxon>Bacteria</taxon>
        <taxon>Bacillati</taxon>
        <taxon>Actinomycetota</taxon>
        <taxon>Actinomycetes</taxon>
        <taxon>Kitasatosporales</taxon>
        <taxon>Streptomycetaceae</taxon>
        <taxon>Streptomyces</taxon>
    </lineage>
</organism>
<dbReference type="RefSeq" id="WP_311708452.1">
    <property type="nucleotide sequence ID" value="NZ_JAVREL010000030.1"/>
</dbReference>
<dbReference type="InterPro" id="IPR046030">
    <property type="entry name" value="DUF5988"/>
</dbReference>
<name>A0ABU2N0A1_9ACTN</name>
<reference evidence="2" key="1">
    <citation type="submission" date="2023-07" db="EMBL/GenBank/DDBJ databases">
        <title>30 novel species of actinomycetes from the DSMZ collection.</title>
        <authorList>
            <person name="Nouioui I."/>
        </authorList>
    </citation>
    <scope>NUCLEOTIDE SEQUENCE [LARGE SCALE GENOMIC DNA]</scope>
    <source>
        <strain evidence="2">DSM 44938</strain>
    </source>
</reference>
<evidence type="ECO:0000313" key="1">
    <source>
        <dbReference type="EMBL" id="MDT0347328.1"/>
    </source>
</evidence>
<protein>
    <submittedName>
        <fullName evidence="1">DUF5988 family protein</fullName>
    </submittedName>
</protein>
<dbReference type="EMBL" id="JAVREL010000030">
    <property type="protein sequence ID" value="MDT0347328.1"/>
    <property type="molecule type" value="Genomic_DNA"/>
</dbReference>
<keyword evidence="2" id="KW-1185">Reference proteome</keyword>
<comment type="caution">
    <text evidence="1">The sequence shown here is derived from an EMBL/GenBank/DDBJ whole genome shotgun (WGS) entry which is preliminary data.</text>
</comment>